<comment type="similarity">
    <text evidence="11">Belongs to the PpiD chaperone family.</text>
</comment>
<keyword evidence="3" id="KW-1003">Cell membrane</keyword>
<evidence type="ECO:0000256" key="7">
    <source>
        <dbReference type="ARBA" id="ARBA00023136"/>
    </source>
</evidence>
<dbReference type="SUPFAM" id="SSF109998">
    <property type="entry name" value="Triger factor/SurA peptide-binding domain-like"/>
    <property type="match status" value="1"/>
</dbReference>
<dbReference type="EMBL" id="FMTS01000001">
    <property type="protein sequence ID" value="SCW33292.1"/>
    <property type="molecule type" value="Genomic_DNA"/>
</dbReference>
<dbReference type="Pfam" id="PF13624">
    <property type="entry name" value="SurA_N_3"/>
    <property type="match status" value="1"/>
</dbReference>
<sequence>MITLFREFTKSWVFKGLMVLLVASFAIFGLRDVFGKMGGDKVIEAGDRSVSANEFKAKFEQYKQGYSEQNQGQTLSNDEFVESGQHLQMLNELADQTAFAAWLDSIGVKPSAKMIVAEIAKIPAFFNSVTGRFDKDTYRMMLARNQMTEKQLEDEIADQIASQQYFTAAVAGFKAPRIYAASQAAMTLQNRDASIFVVNEKNITMPAAPTDADITAFYNSRLQQLQMPELRQASVVRFDPNDYLKSITIDEAAVRKMYDDRLKTLVTPETRSFVQVTTQSAGDANAISDAIKGGQTPEQAAKAHKGQVITYDQKPQTAVPDAKIAAAAFGLKTGEVSGAIQGELGYAVIRMGDIKTGATPSYESVHAKLAQDYVKEQAANRVNKDSNTFSDAIRAGKDFNATAKELGLTVVKLEPMTAQGQTNNPQANYSKFAPLVKAIYDLPSAGSASDVEELGEGQYFAVRLDAVKPAGAPPLEQIKGELAQYWMAEKVAGLVQAKADEALARLKKGESFAAVAASLNAPVKPLNGLNRAMVQQSGLPQALAGRIFGGEANENFSVPLNQVNIAVGHIDAIHQADAQQANAMSTAIRGQMTQSIQRDIALTTRNDARTVVKTQLYPNTAVVALGVTPPDPKTIKTEKKLK</sequence>
<reference evidence="17" key="1">
    <citation type="submission" date="2016-10" db="EMBL/GenBank/DDBJ databases">
        <authorList>
            <person name="Varghese N."/>
            <person name="Submissions S."/>
        </authorList>
    </citation>
    <scope>NUCLEOTIDE SEQUENCE [LARGE SCALE GENOMIC DNA]</scope>
    <source>
        <strain evidence="17">CGMCC 1.3431</strain>
    </source>
</reference>
<organism evidence="16 17">
    <name type="scientific">Asticcacaulis taihuensis</name>
    <dbReference type="NCBI Taxonomy" id="260084"/>
    <lineage>
        <taxon>Bacteria</taxon>
        <taxon>Pseudomonadati</taxon>
        <taxon>Pseudomonadota</taxon>
        <taxon>Alphaproteobacteria</taxon>
        <taxon>Caulobacterales</taxon>
        <taxon>Caulobacteraceae</taxon>
        <taxon>Asticcacaulis</taxon>
    </lineage>
</organism>
<evidence type="ECO:0000313" key="17">
    <source>
        <dbReference type="Proteomes" id="UP000199150"/>
    </source>
</evidence>
<dbReference type="Pfam" id="PF13145">
    <property type="entry name" value="Rotamase_2"/>
    <property type="match status" value="1"/>
</dbReference>
<evidence type="ECO:0000256" key="10">
    <source>
        <dbReference type="ARBA" id="ARBA00031484"/>
    </source>
</evidence>
<evidence type="ECO:0000256" key="9">
    <source>
        <dbReference type="ARBA" id="ARBA00030642"/>
    </source>
</evidence>
<keyword evidence="7 14" id="KW-0472">Membrane</keyword>
<dbReference type="Proteomes" id="UP000199150">
    <property type="component" value="Unassembled WGS sequence"/>
</dbReference>
<dbReference type="GO" id="GO:0005886">
    <property type="term" value="C:plasma membrane"/>
    <property type="evidence" value="ECO:0007669"/>
    <property type="project" value="UniProtKB-SubCell"/>
</dbReference>
<evidence type="ECO:0000256" key="8">
    <source>
        <dbReference type="ARBA" id="ARBA00023186"/>
    </source>
</evidence>
<evidence type="ECO:0000256" key="3">
    <source>
        <dbReference type="ARBA" id="ARBA00022475"/>
    </source>
</evidence>
<evidence type="ECO:0000256" key="14">
    <source>
        <dbReference type="SAM" id="Phobius"/>
    </source>
</evidence>
<evidence type="ECO:0000256" key="5">
    <source>
        <dbReference type="ARBA" id="ARBA00022692"/>
    </source>
</evidence>
<dbReference type="PANTHER" id="PTHR47529:SF1">
    <property type="entry name" value="PERIPLASMIC CHAPERONE PPID"/>
    <property type="match status" value="1"/>
</dbReference>
<keyword evidence="4" id="KW-0997">Cell inner membrane</keyword>
<gene>
    <name evidence="16" type="ORF">SAMN02927928_0488</name>
</gene>
<evidence type="ECO:0000256" key="4">
    <source>
        <dbReference type="ARBA" id="ARBA00022519"/>
    </source>
</evidence>
<evidence type="ECO:0000256" key="11">
    <source>
        <dbReference type="ARBA" id="ARBA00038408"/>
    </source>
</evidence>
<accession>A0A1G4PLZ1</accession>
<dbReference type="PANTHER" id="PTHR47529">
    <property type="entry name" value="PEPTIDYL-PROLYL CIS-TRANS ISOMERASE D"/>
    <property type="match status" value="1"/>
</dbReference>
<comment type="subcellular location">
    <subcellularLocation>
        <location evidence="1">Cell inner membrane</location>
        <topology evidence="1">Single-pass type II membrane protein</topology>
        <orientation evidence="1">Periplasmic side</orientation>
    </subcellularLocation>
</comment>
<evidence type="ECO:0000256" key="13">
    <source>
        <dbReference type="ARBA" id="ARBA00042775"/>
    </source>
</evidence>
<keyword evidence="8" id="KW-0143">Chaperone</keyword>
<keyword evidence="16" id="KW-0413">Isomerase</keyword>
<dbReference type="RefSeq" id="WP_170828155.1">
    <property type="nucleotide sequence ID" value="NZ_CBCRYE010000001.1"/>
</dbReference>
<evidence type="ECO:0000256" key="6">
    <source>
        <dbReference type="ARBA" id="ARBA00022989"/>
    </source>
</evidence>
<dbReference type="InterPro" id="IPR052029">
    <property type="entry name" value="PpiD_chaperone"/>
</dbReference>
<keyword evidence="17" id="KW-1185">Reference proteome</keyword>
<evidence type="ECO:0000313" key="16">
    <source>
        <dbReference type="EMBL" id="SCW33292.1"/>
    </source>
</evidence>
<dbReference type="Gene3D" id="3.10.50.40">
    <property type="match status" value="1"/>
</dbReference>
<name>A0A1G4PLZ1_9CAUL</name>
<keyword evidence="5 14" id="KW-0812">Transmembrane</keyword>
<dbReference type="InterPro" id="IPR000297">
    <property type="entry name" value="PPIase_PpiC"/>
</dbReference>
<evidence type="ECO:0000256" key="2">
    <source>
        <dbReference type="ARBA" id="ARBA00018370"/>
    </source>
</evidence>
<keyword evidence="6 14" id="KW-1133">Transmembrane helix</keyword>
<dbReference type="InterPro" id="IPR027304">
    <property type="entry name" value="Trigger_fact/SurA_dom_sf"/>
</dbReference>
<dbReference type="InterPro" id="IPR046357">
    <property type="entry name" value="PPIase_dom_sf"/>
</dbReference>
<feature type="domain" description="PpiC" evidence="15">
    <location>
        <begin position="249"/>
        <end position="365"/>
    </location>
</feature>
<protein>
    <recommendedName>
        <fullName evidence="2">Parvulin-like PPIase</fullName>
    </recommendedName>
    <alternativeName>
        <fullName evidence="9">Peptidyl-prolyl cis-trans isomerase plp</fullName>
    </alternativeName>
    <alternativeName>
        <fullName evidence="12">Periplasmic chaperone PpiD</fullName>
    </alternativeName>
    <alternativeName>
        <fullName evidence="13">Periplasmic folding chaperone</fullName>
    </alternativeName>
    <alternativeName>
        <fullName evidence="10">Rotamase plp</fullName>
    </alternativeName>
</protein>
<dbReference type="GO" id="GO:0003755">
    <property type="term" value="F:peptidyl-prolyl cis-trans isomerase activity"/>
    <property type="evidence" value="ECO:0007669"/>
    <property type="project" value="InterPro"/>
</dbReference>
<dbReference type="AlphaFoldDB" id="A0A1G4PLZ1"/>
<feature type="transmembrane region" description="Helical" evidence="14">
    <location>
        <begin position="12"/>
        <end position="30"/>
    </location>
</feature>
<evidence type="ECO:0000256" key="1">
    <source>
        <dbReference type="ARBA" id="ARBA00004382"/>
    </source>
</evidence>
<dbReference type="STRING" id="260084.SAMN02927928_0488"/>
<evidence type="ECO:0000256" key="12">
    <source>
        <dbReference type="ARBA" id="ARBA00040743"/>
    </source>
</evidence>
<proteinExistence type="inferred from homology"/>
<evidence type="ECO:0000259" key="15">
    <source>
        <dbReference type="Pfam" id="PF13145"/>
    </source>
</evidence>